<gene>
    <name evidence="4" type="ORF">FA13DRAFT_1740627</name>
</gene>
<dbReference type="GO" id="GO:0031028">
    <property type="term" value="P:septation initiation signaling"/>
    <property type="evidence" value="ECO:0007669"/>
    <property type="project" value="TreeGrafter"/>
</dbReference>
<feature type="compositionally biased region" description="Basic and acidic residues" evidence="3">
    <location>
        <begin position="796"/>
        <end position="815"/>
    </location>
</feature>
<dbReference type="PANTHER" id="PTHR47566">
    <property type="match status" value="1"/>
</dbReference>
<evidence type="ECO:0008006" key="6">
    <source>
        <dbReference type="Google" id="ProtNLM"/>
    </source>
</evidence>
<dbReference type="Gene3D" id="3.80.10.10">
    <property type="entry name" value="Ribonuclease Inhibitor"/>
    <property type="match status" value="2"/>
</dbReference>
<feature type="region of interest" description="Disordered" evidence="3">
    <location>
        <begin position="567"/>
        <end position="646"/>
    </location>
</feature>
<dbReference type="InterPro" id="IPR052574">
    <property type="entry name" value="CDIRP"/>
</dbReference>
<feature type="compositionally biased region" description="Polar residues" evidence="3">
    <location>
        <begin position="763"/>
        <end position="772"/>
    </location>
</feature>
<reference evidence="4 5" key="1">
    <citation type="journal article" date="2019" name="Nat. Ecol. Evol.">
        <title>Megaphylogeny resolves global patterns of mushroom evolution.</title>
        <authorList>
            <person name="Varga T."/>
            <person name="Krizsan K."/>
            <person name="Foldi C."/>
            <person name="Dima B."/>
            <person name="Sanchez-Garcia M."/>
            <person name="Sanchez-Ramirez S."/>
            <person name="Szollosi G.J."/>
            <person name="Szarkandi J.G."/>
            <person name="Papp V."/>
            <person name="Albert L."/>
            <person name="Andreopoulos W."/>
            <person name="Angelini C."/>
            <person name="Antonin V."/>
            <person name="Barry K.W."/>
            <person name="Bougher N.L."/>
            <person name="Buchanan P."/>
            <person name="Buyck B."/>
            <person name="Bense V."/>
            <person name="Catcheside P."/>
            <person name="Chovatia M."/>
            <person name="Cooper J."/>
            <person name="Damon W."/>
            <person name="Desjardin D."/>
            <person name="Finy P."/>
            <person name="Geml J."/>
            <person name="Haridas S."/>
            <person name="Hughes K."/>
            <person name="Justo A."/>
            <person name="Karasinski D."/>
            <person name="Kautmanova I."/>
            <person name="Kiss B."/>
            <person name="Kocsube S."/>
            <person name="Kotiranta H."/>
            <person name="LaButti K.M."/>
            <person name="Lechner B.E."/>
            <person name="Liimatainen K."/>
            <person name="Lipzen A."/>
            <person name="Lukacs Z."/>
            <person name="Mihaltcheva S."/>
            <person name="Morgado L.N."/>
            <person name="Niskanen T."/>
            <person name="Noordeloos M.E."/>
            <person name="Ohm R.A."/>
            <person name="Ortiz-Santana B."/>
            <person name="Ovrebo C."/>
            <person name="Racz N."/>
            <person name="Riley R."/>
            <person name="Savchenko A."/>
            <person name="Shiryaev A."/>
            <person name="Soop K."/>
            <person name="Spirin V."/>
            <person name="Szebenyi C."/>
            <person name="Tomsovsky M."/>
            <person name="Tulloss R.E."/>
            <person name="Uehling J."/>
            <person name="Grigoriev I.V."/>
            <person name="Vagvolgyi C."/>
            <person name="Papp T."/>
            <person name="Martin F.M."/>
            <person name="Miettinen O."/>
            <person name="Hibbett D.S."/>
            <person name="Nagy L.G."/>
        </authorList>
    </citation>
    <scope>NUCLEOTIDE SEQUENCE [LARGE SCALE GENOMIC DNA]</scope>
    <source>
        <strain evidence="4 5">FP101781</strain>
    </source>
</reference>
<feature type="region of interest" description="Disordered" evidence="3">
    <location>
        <begin position="148"/>
        <end position="170"/>
    </location>
</feature>
<keyword evidence="2" id="KW-0677">Repeat</keyword>
<feature type="region of interest" description="Disordered" evidence="3">
    <location>
        <begin position="734"/>
        <end position="822"/>
    </location>
</feature>
<feature type="compositionally biased region" description="Polar residues" evidence="3">
    <location>
        <begin position="376"/>
        <end position="403"/>
    </location>
</feature>
<name>A0A4Y7SLK2_COPMI</name>
<dbReference type="SMART" id="SM00369">
    <property type="entry name" value="LRR_TYP"/>
    <property type="match status" value="6"/>
</dbReference>
<feature type="compositionally biased region" description="Low complexity" evidence="3">
    <location>
        <begin position="504"/>
        <end position="521"/>
    </location>
</feature>
<dbReference type="SMART" id="SM00365">
    <property type="entry name" value="LRR_SD22"/>
    <property type="match status" value="6"/>
</dbReference>
<protein>
    <recommendedName>
        <fullName evidence="6">L domain-like protein</fullName>
    </recommendedName>
</protein>
<dbReference type="EMBL" id="QPFP01000086">
    <property type="protein sequence ID" value="TEB22726.1"/>
    <property type="molecule type" value="Genomic_DNA"/>
</dbReference>
<feature type="compositionally biased region" description="Basic and acidic residues" evidence="3">
    <location>
        <begin position="853"/>
        <end position="865"/>
    </location>
</feature>
<feature type="compositionally biased region" description="Polar residues" evidence="3">
    <location>
        <begin position="692"/>
        <end position="705"/>
    </location>
</feature>
<dbReference type="PROSITE" id="PS51450">
    <property type="entry name" value="LRR"/>
    <property type="match status" value="4"/>
</dbReference>
<evidence type="ECO:0000256" key="3">
    <source>
        <dbReference type="SAM" id="MobiDB-lite"/>
    </source>
</evidence>
<feature type="region of interest" description="Disordered" evidence="3">
    <location>
        <begin position="288"/>
        <end position="349"/>
    </location>
</feature>
<dbReference type="SMART" id="SM00364">
    <property type="entry name" value="LRR_BAC"/>
    <property type="match status" value="5"/>
</dbReference>
<feature type="region of interest" description="Disordered" evidence="3">
    <location>
        <begin position="668"/>
        <end position="708"/>
    </location>
</feature>
<keyword evidence="5" id="KW-1185">Reference proteome</keyword>
<feature type="compositionally biased region" description="Pro residues" evidence="3">
    <location>
        <begin position="156"/>
        <end position="165"/>
    </location>
</feature>
<feature type="compositionally biased region" description="Acidic residues" evidence="3">
    <location>
        <begin position="601"/>
        <end position="619"/>
    </location>
</feature>
<feature type="compositionally biased region" description="Acidic residues" evidence="3">
    <location>
        <begin position="671"/>
        <end position="687"/>
    </location>
</feature>
<dbReference type="InterPro" id="IPR032675">
    <property type="entry name" value="LRR_dom_sf"/>
</dbReference>
<evidence type="ECO:0000256" key="1">
    <source>
        <dbReference type="ARBA" id="ARBA00022614"/>
    </source>
</evidence>
<feature type="compositionally biased region" description="Low complexity" evidence="3">
    <location>
        <begin position="441"/>
        <end position="450"/>
    </location>
</feature>
<comment type="caution">
    <text evidence="4">The sequence shown here is derived from an EMBL/GenBank/DDBJ whole genome shotgun (WGS) entry which is preliminary data.</text>
</comment>
<feature type="compositionally biased region" description="Polar residues" evidence="3">
    <location>
        <begin position="308"/>
        <end position="318"/>
    </location>
</feature>
<dbReference type="Proteomes" id="UP000298030">
    <property type="component" value="Unassembled WGS sequence"/>
</dbReference>
<dbReference type="GO" id="GO:0035591">
    <property type="term" value="F:signaling adaptor activity"/>
    <property type="evidence" value="ECO:0007669"/>
    <property type="project" value="TreeGrafter"/>
</dbReference>
<organism evidence="4 5">
    <name type="scientific">Coprinellus micaceus</name>
    <name type="common">Glistening ink-cap mushroom</name>
    <name type="synonym">Coprinus micaceus</name>
    <dbReference type="NCBI Taxonomy" id="71717"/>
    <lineage>
        <taxon>Eukaryota</taxon>
        <taxon>Fungi</taxon>
        <taxon>Dikarya</taxon>
        <taxon>Basidiomycota</taxon>
        <taxon>Agaricomycotina</taxon>
        <taxon>Agaricomycetes</taxon>
        <taxon>Agaricomycetidae</taxon>
        <taxon>Agaricales</taxon>
        <taxon>Agaricineae</taxon>
        <taxon>Psathyrellaceae</taxon>
        <taxon>Coprinellus</taxon>
    </lineage>
</organism>
<feature type="region of interest" description="Disordered" evidence="3">
    <location>
        <begin position="373"/>
        <end position="541"/>
    </location>
</feature>
<keyword evidence="1" id="KW-0433">Leucine-rich repeat</keyword>
<feature type="compositionally biased region" description="Basic and acidic residues" evidence="3">
    <location>
        <begin position="590"/>
        <end position="600"/>
    </location>
</feature>
<evidence type="ECO:0000313" key="5">
    <source>
        <dbReference type="Proteomes" id="UP000298030"/>
    </source>
</evidence>
<dbReference type="OrthoDB" id="7451790at2759"/>
<dbReference type="STRING" id="71717.A0A4Y7SLK2"/>
<feature type="compositionally biased region" description="Low complexity" evidence="3">
    <location>
        <begin position="457"/>
        <end position="472"/>
    </location>
</feature>
<proteinExistence type="predicted"/>
<accession>A0A4Y7SLK2</accession>
<feature type="compositionally biased region" description="Polar residues" evidence="3">
    <location>
        <begin position="334"/>
        <end position="349"/>
    </location>
</feature>
<dbReference type="InterPro" id="IPR001611">
    <property type="entry name" value="Leu-rich_rpt"/>
</dbReference>
<feature type="compositionally biased region" description="Polar residues" evidence="3">
    <location>
        <begin position="85"/>
        <end position="97"/>
    </location>
</feature>
<dbReference type="GO" id="GO:0061499">
    <property type="term" value="C:outer plaque of mitotic spindle pole body"/>
    <property type="evidence" value="ECO:0007669"/>
    <property type="project" value="TreeGrafter"/>
</dbReference>
<feature type="region of interest" description="Disordered" evidence="3">
    <location>
        <begin position="1"/>
        <end position="35"/>
    </location>
</feature>
<feature type="region of interest" description="Disordered" evidence="3">
    <location>
        <begin position="49"/>
        <end position="101"/>
    </location>
</feature>
<evidence type="ECO:0000313" key="4">
    <source>
        <dbReference type="EMBL" id="TEB22726.1"/>
    </source>
</evidence>
<feature type="compositionally biased region" description="Acidic residues" evidence="3">
    <location>
        <begin position="636"/>
        <end position="646"/>
    </location>
</feature>
<sequence>MSGNPRDQPAWQTEELQEEWRLGNDGPQDNTMQAPGTFLVREEVAHAPLVPKTPGRNGKPAIKDFFAPLPLERMFDPPTPPSHGGRSNSRQSLSPPQSAVVVSAAGSSGVSDEIIETDLPNMQSFHGRKPSLACQFTFSMPKDVVSRLNPQAHSTPTPPLHPHPSAPSTDSRLRLFQFQYDTYTREHLSAMVDSIAINTPSGSGTSTTSPPTYGQHLSRVSEVTGTGAEFSHLRSAKRIKLSPLSEYGEGTGARALIARPQGKDYVGESRSLMEKIKQARDFSTISTVASATTTPSQGHKASRGGDSVTVNTPKLGSDSSRRPSYLSIPDSRQDNAASTSNTLTSKGNSYSSLHYRQSAMALMDQIKSDMKGQKRIFSSDTDPSTIATQIDDSSDSYNRTALSSAVHRRKASRGEKESPVPKALGHRRTSSTKSSDEIGQALASSLARTSLSDRESNTNASNTNAALLSSTNRPLERRPPSSLAPPVYPSIRAGTNEDLNRYVSSSTTASGSTGTTLTSGAPSFTKHAGPPHLRTIVPTDIPPVPERLGDMLFDRVMMKWVKNTELANRDPDESGGSLAELSDDPFGDIESLHDESRGSGDEDASPIQDELEPAADEEEGTPRAGVAEMSAIEERSEAEDDGDDEELELTSFSTDASAHVVDIMAGVDTTGYDDGDETTDSEEDEDLLSGTVTTTATSGDESFSPANAHHRHAQVPLVAVSAASPYLGLDIGLSTPSSRLHTPNKRAGGSNVAATPIRPALKSSGTPNSAMKSRSARYETPQGKQPHGRSVSFSDGRTEGPMKDLNSEPSKESEYPGRPSARTKRIADMMDALVNSDFEEGDSPSKASSSAGRVDELRPLTERDLAGSSFVFPPAGSGQVSSSSRRTFSRSQSQRASGSKGSLSRANGTFLTECSFGVAHDRLVQVITDVQPFEPHWEQLSSIDLADKKLESVARLKEFLPRLDSLNLNANQLSWLSGVPGSIRTLSVSQNSLTGLTSYNHLPNLENLDISHNEVDSLRQLQCLRHLRELKADGNQLTSLDGLERMDGLVKLSVQGNAIRDVDLEEFKWTRLEMLNISQNRLEDVRGLSSLDNLIAVNFDNNALKALVIERTMPKLRILRLSGNKLTELSVARVPNLRTLYVDHNSLRAIGKVERLTRLENLSMRSQGGRNFDCNPVKTPTILCAPCYNLVYLELAGCRLTVLPEGFGALCPNVRVLNLNYNFLEGVQGLETLGRMQKLTIIGSRLKSTKPLIRLLQGMPDVEMLDFPDTPHALQPGEATRWQALDSKFRRDLPDEGYVGRLAYRGLIMRACAKIRVVDGIAVSGKERQKAEGLLGRFDAM</sequence>
<dbReference type="PANTHER" id="PTHR47566:SF1">
    <property type="entry name" value="PROTEIN NUD1"/>
    <property type="match status" value="1"/>
</dbReference>
<feature type="region of interest" description="Disordered" evidence="3">
    <location>
        <begin position="837"/>
        <end position="905"/>
    </location>
</feature>
<evidence type="ECO:0000256" key="2">
    <source>
        <dbReference type="ARBA" id="ARBA00022737"/>
    </source>
</evidence>
<feature type="compositionally biased region" description="Low complexity" evidence="3">
    <location>
        <begin position="877"/>
        <end position="897"/>
    </location>
</feature>
<dbReference type="GO" id="GO:1902412">
    <property type="term" value="P:regulation of mitotic cytokinesis"/>
    <property type="evidence" value="ECO:0007669"/>
    <property type="project" value="TreeGrafter"/>
</dbReference>
<dbReference type="SUPFAM" id="SSF52058">
    <property type="entry name" value="L domain-like"/>
    <property type="match status" value="1"/>
</dbReference>
<dbReference type="InterPro" id="IPR003591">
    <property type="entry name" value="Leu-rich_rpt_typical-subtyp"/>
</dbReference>